<dbReference type="Proteomes" id="UP000042958">
    <property type="component" value="Unassembled WGS sequence"/>
</dbReference>
<evidence type="ECO:0000256" key="2">
    <source>
        <dbReference type="ARBA" id="ARBA00022606"/>
    </source>
</evidence>
<dbReference type="CDD" id="cd00130">
    <property type="entry name" value="PAS"/>
    <property type="match status" value="3"/>
</dbReference>
<reference evidence="20" key="1">
    <citation type="journal article" date="2015" name="Genome Announc.">
        <title>Draft genome sequence of the fungus Penicillium brasilianum MG11.</title>
        <authorList>
            <person name="Horn F."/>
            <person name="Linde J."/>
            <person name="Mattern D.J."/>
            <person name="Walther G."/>
            <person name="Guthke R."/>
            <person name="Brakhage A.A."/>
            <person name="Valiante V."/>
        </authorList>
    </citation>
    <scope>NUCLEOTIDE SEQUENCE [LARGE SCALE GENOMIC DNA]</scope>
    <source>
        <strain evidence="20">MG11</strain>
    </source>
</reference>
<dbReference type="SUPFAM" id="SSF55785">
    <property type="entry name" value="PYP-like sensor domain (PAS domain)"/>
    <property type="match status" value="3"/>
</dbReference>
<evidence type="ECO:0000256" key="1">
    <source>
        <dbReference type="ARBA" id="ARBA00022543"/>
    </source>
</evidence>
<keyword evidence="2" id="KW-0716">Sensory transduction</keyword>
<dbReference type="InterPro" id="IPR013655">
    <property type="entry name" value="PAS_fold_3"/>
</dbReference>
<proteinExistence type="predicted"/>
<feature type="region of interest" description="Disordered" evidence="16">
    <location>
        <begin position="800"/>
        <end position="827"/>
    </location>
</feature>
<feature type="domain" description="GATA-type" evidence="18">
    <location>
        <begin position="921"/>
        <end position="948"/>
    </location>
</feature>
<evidence type="ECO:0000256" key="9">
    <source>
        <dbReference type="ARBA" id="ARBA00022991"/>
    </source>
</evidence>
<feature type="compositionally biased region" description="Low complexity" evidence="16">
    <location>
        <begin position="272"/>
        <end position="283"/>
    </location>
</feature>
<evidence type="ECO:0000256" key="14">
    <source>
        <dbReference type="ARBA" id="ARBA00023170"/>
    </source>
</evidence>
<feature type="region of interest" description="Disordered" evidence="16">
    <location>
        <begin position="719"/>
        <end position="752"/>
    </location>
</feature>
<evidence type="ECO:0000256" key="8">
    <source>
        <dbReference type="ARBA" id="ARBA00022833"/>
    </source>
</evidence>
<feature type="domain" description="PAS" evidence="17">
    <location>
        <begin position="555"/>
        <end position="618"/>
    </location>
</feature>
<gene>
    <name evidence="19" type="ORF">PMG11_05560</name>
</gene>
<dbReference type="InterPro" id="IPR035965">
    <property type="entry name" value="PAS-like_dom_sf"/>
</dbReference>
<dbReference type="GO" id="GO:0006355">
    <property type="term" value="P:regulation of DNA-templated transcription"/>
    <property type="evidence" value="ECO:0007669"/>
    <property type="project" value="InterPro"/>
</dbReference>
<keyword evidence="5" id="KW-0479">Metal-binding</keyword>
<dbReference type="SUPFAM" id="SSF57716">
    <property type="entry name" value="Glucocorticoid receptor-like (DNA-binding domain)"/>
    <property type="match status" value="1"/>
</dbReference>
<dbReference type="EMBL" id="CDHK01000005">
    <property type="protein sequence ID" value="CEJ56843.1"/>
    <property type="molecule type" value="Genomic_DNA"/>
</dbReference>
<feature type="compositionally biased region" description="Low complexity" evidence="16">
    <location>
        <begin position="958"/>
        <end position="984"/>
    </location>
</feature>
<dbReference type="Gene3D" id="3.30.50.10">
    <property type="entry name" value="Erythroid Transcription Factor GATA-1, subunit A"/>
    <property type="match status" value="1"/>
</dbReference>
<feature type="region of interest" description="Disordered" evidence="16">
    <location>
        <begin position="217"/>
        <end position="305"/>
    </location>
</feature>
<feature type="compositionally biased region" description="Low complexity" evidence="16">
    <location>
        <begin position="247"/>
        <end position="259"/>
    </location>
</feature>
<keyword evidence="7 15" id="KW-0863">Zinc-finger</keyword>
<keyword evidence="4" id="KW-0288">FMN</keyword>
<dbReference type="SMART" id="SM00091">
    <property type="entry name" value="PAS"/>
    <property type="match status" value="3"/>
</dbReference>
<keyword evidence="9" id="KW-0157">Chromophore</keyword>
<evidence type="ECO:0000256" key="15">
    <source>
        <dbReference type="PROSITE-ProRule" id="PRU00094"/>
    </source>
</evidence>
<keyword evidence="11" id="KW-0238">DNA-binding</keyword>
<feature type="compositionally biased region" description="Basic and acidic residues" evidence="16">
    <location>
        <begin position="93"/>
        <end position="104"/>
    </location>
</feature>
<feature type="compositionally biased region" description="Polar residues" evidence="16">
    <location>
        <begin position="738"/>
        <end position="748"/>
    </location>
</feature>
<dbReference type="NCBIfam" id="TIGR00229">
    <property type="entry name" value="sensory_box"/>
    <property type="match status" value="1"/>
</dbReference>
<evidence type="ECO:0008006" key="21">
    <source>
        <dbReference type="Google" id="ProtNLM"/>
    </source>
</evidence>
<dbReference type="Gene3D" id="3.30.450.20">
    <property type="entry name" value="PAS domain"/>
    <property type="match status" value="3"/>
</dbReference>
<feature type="region of interest" description="Disordered" evidence="16">
    <location>
        <begin position="93"/>
        <end position="118"/>
    </location>
</feature>
<evidence type="ECO:0000256" key="12">
    <source>
        <dbReference type="ARBA" id="ARBA00023159"/>
    </source>
</evidence>
<dbReference type="PROSITE" id="PS50112">
    <property type="entry name" value="PAS"/>
    <property type="match status" value="3"/>
</dbReference>
<dbReference type="FunFam" id="3.30.50.10:FF:000065">
    <property type="entry name" value="GATA transcription factor LreA"/>
    <property type="match status" value="1"/>
</dbReference>
<dbReference type="OrthoDB" id="447251at2759"/>
<dbReference type="AlphaFoldDB" id="A0A0F7TJB8"/>
<organism evidence="19 20">
    <name type="scientific">Penicillium brasilianum</name>
    <dbReference type="NCBI Taxonomy" id="104259"/>
    <lineage>
        <taxon>Eukaryota</taxon>
        <taxon>Fungi</taxon>
        <taxon>Dikarya</taxon>
        <taxon>Ascomycota</taxon>
        <taxon>Pezizomycotina</taxon>
        <taxon>Eurotiomycetes</taxon>
        <taxon>Eurotiomycetidae</taxon>
        <taxon>Eurotiales</taxon>
        <taxon>Aspergillaceae</taxon>
        <taxon>Penicillium</taxon>
    </lineage>
</organism>
<dbReference type="PANTHER" id="PTHR47429:SF7">
    <property type="entry name" value="GATA-FACTOR"/>
    <property type="match status" value="1"/>
</dbReference>
<evidence type="ECO:0000256" key="11">
    <source>
        <dbReference type="ARBA" id="ARBA00023125"/>
    </source>
</evidence>
<evidence type="ECO:0000313" key="20">
    <source>
        <dbReference type="Proteomes" id="UP000042958"/>
    </source>
</evidence>
<evidence type="ECO:0000256" key="3">
    <source>
        <dbReference type="ARBA" id="ARBA00022630"/>
    </source>
</evidence>
<evidence type="ECO:0000259" key="18">
    <source>
        <dbReference type="PROSITE" id="PS50114"/>
    </source>
</evidence>
<keyword evidence="1" id="KW-0600">Photoreceptor protein</keyword>
<dbReference type="SMART" id="SM00401">
    <property type="entry name" value="ZnF_GATA"/>
    <property type="match status" value="1"/>
</dbReference>
<evidence type="ECO:0000256" key="13">
    <source>
        <dbReference type="ARBA" id="ARBA00023163"/>
    </source>
</evidence>
<dbReference type="InterPro" id="IPR000014">
    <property type="entry name" value="PAS"/>
</dbReference>
<keyword evidence="6" id="KW-0677">Repeat</keyword>
<evidence type="ECO:0000313" key="19">
    <source>
        <dbReference type="EMBL" id="CEJ56843.1"/>
    </source>
</evidence>
<keyword evidence="14" id="KW-0675">Receptor</keyword>
<feature type="compositionally biased region" description="Polar residues" evidence="16">
    <location>
        <begin position="817"/>
        <end position="826"/>
    </location>
</feature>
<evidence type="ECO:0000256" key="7">
    <source>
        <dbReference type="ARBA" id="ARBA00022771"/>
    </source>
</evidence>
<keyword evidence="13" id="KW-0804">Transcription</keyword>
<sequence>MESRTGLASLLSSILHTRLPVESLHLRQNLKIVESPSPTITGFHPAGPSFPRLWNSPGLNILDPTQAEACFLPCSVMANHMNSFDLEYTAAARDDDSQDARDQVPSHLQSSLSSHDPSLMGYPDSHVASYPFADMLPQDFDPTLQSFDQTPRAQGDLEGRLSNVMLAYDTPTTGMSMTMGLESGSAFVYDIPTTYPATTMSLVPSLDDSQLQSTFSFPQSLSQPSQYLSQPQRAPPPQTSTRRDPYNGNNATTTTNSTETYDDSDFSRTSDRSQQFSLQSQRFPPYGQAQQTTPTPYRPSQPVAIQPKKPITTIKEDLSPGLSTPDAASTEHTGIYSSSGFDILGVLSRVAMRPNPKINIGAVDLSCAFVLCDITRNDHPIVYVSDAFERLTGYTKNEIVGRNCRFLQGPDGKIIPGAKRAFVDGQTVHRLRSTIHDRSEIQASIINYRKGGQPFMNLITMIPIQWNSEDYRFYVGFQVDLVEKPDAVKARNPDGTYSINYQRDQLPQYVVPPAEAYRLRPDLATHFGHDEVTAILNAAGVPGSGVSRHYLDRILVENTDDVIHVLSFNCEFLYVSPSCKRILEYDPIELVGKTLSTVCHPSDIGPVIRDLRASTTPAPVSVIYRIRQKYKGYIWFESHGAWHIDPALGRKYMVMTGRPRPVYSLDQVAQLGSNAALAENDIWAKVSLSGVILFVTSKVKPVLGRSPDDLIGKSMHELMEPDNDPNSISDALDAAANGQGQEDGNNKTGELPSFRHQMRHKKGHLLSAHTTLYSGDTHNGRPSFLVAQIRFARAFPPSSAAASAAEDEELANVPGSAKTTTLTTADPNPPSQYGALGQHMPFLSPLIGLNGLPSGNRDISPSDAPATFFTELNPTRGSSWQIELRELEKQNRVLADELQRLLARRKKRKRKQSAVSIEKACAMCSTKSTPEWRRGPSGNRDLCNSCGLRWAKQVRNKAQAAASRGGDASAPAASSAIATATTRG</sequence>
<accession>A0A0F7TJB8</accession>
<dbReference type="GO" id="GO:0008270">
    <property type="term" value="F:zinc ion binding"/>
    <property type="evidence" value="ECO:0007669"/>
    <property type="project" value="UniProtKB-KW"/>
</dbReference>
<dbReference type="GO" id="GO:0009881">
    <property type="term" value="F:photoreceptor activity"/>
    <property type="evidence" value="ECO:0007669"/>
    <property type="project" value="UniProtKB-KW"/>
</dbReference>
<dbReference type="PROSITE" id="PS50114">
    <property type="entry name" value="GATA_ZN_FINGER_2"/>
    <property type="match status" value="1"/>
</dbReference>
<dbReference type="FunFam" id="3.30.450.20:FF:000064">
    <property type="entry name" value="Vivid PAS protein VVD"/>
    <property type="match status" value="1"/>
</dbReference>
<dbReference type="InterPro" id="IPR013088">
    <property type="entry name" value="Znf_NHR/GATA"/>
</dbReference>
<evidence type="ECO:0000259" key="17">
    <source>
        <dbReference type="PROSITE" id="PS50112"/>
    </source>
</evidence>
<keyword evidence="3" id="KW-0285">Flavoprotein</keyword>
<name>A0A0F7TJB8_PENBI</name>
<feature type="compositionally biased region" description="Low complexity" evidence="16">
    <location>
        <begin position="217"/>
        <end position="232"/>
    </location>
</feature>
<keyword evidence="8" id="KW-0862">Zinc</keyword>
<evidence type="ECO:0000256" key="6">
    <source>
        <dbReference type="ARBA" id="ARBA00022737"/>
    </source>
</evidence>
<dbReference type="STRING" id="104259.A0A0F7TJB8"/>
<feature type="region of interest" description="Disordered" evidence="16">
    <location>
        <begin position="957"/>
        <end position="984"/>
    </location>
</feature>
<evidence type="ECO:0000256" key="16">
    <source>
        <dbReference type="SAM" id="MobiDB-lite"/>
    </source>
</evidence>
<keyword evidence="20" id="KW-1185">Reference proteome</keyword>
<dbReference type="PANTHER" id="PTHR47429">
    <property type="entry name" value="PROTEIN TWIN LOV 1"/>
    <property type="match status" value="1"/>
</dbReference>
<dbReference type="Pfam" id="PF00320">
    <property type="entry name" value="GATA"/>
    <property type="match status" value="1"/>
</dbReference>
<feature type="domain" description="PAS" evidence="17">
    <location>
        <begin position="381"/>
        <end position="403"/>
    </location>
</feature>
<feature type="compositionally biased region" description="Polar residues" evidence="16">
    <location>
        <begin position="106"/>
        <end position="116"/>
    </location>
</feature>
<dbReference type="InterPro" id="IPR000679">
    <property type="entry name" value="Znf_GATA"/>
</dbReference>
<feature type="domain" description="PAS" evidence="17">
    <location>
        <begin position="686"/>
        <end position="739"/>
    </location>
</feature>
<protein>
    <recommendedName>
        <fullName evidence="21">GATA transcription factor LreA</fullName>
    </recommendedName>
</protein>
<dbReference type="Pfam" id="PF13426">
    <property type="entry name" value="PAS_9"/>
    <property type="match status" value="2"/>
</dbReference>
<keyword evidence="10" id="KW-0805">Transcription regulation</keyword>
<dbReference type="Pfam" id="PF08447">
    <property type="entry name" value="PAS_3"/>
    <property type="match status" value="1"/>
</dbReference>
<evidence type="ECO:0000256" key="4">
    <source>
        <dbReference type="ARBA" id="ARBA00022643"/>
    </source>
</evidence>
<evidence type="ECO:0000256" key="5">
    <source>
        <dbReference type="ARBA" id="ARBA00022723"/>
    </source>
</evidence>
<evidence type="ECO:0000256" key="10">
    <source>
        <dbReference type="ARBA" id="ARBA00023015"/>
    </source>
</evidence>
<dbReference type="GO" id="GO:0043565">
    <property type="term" value="F:sequence-specific DNA binding"/>
    <property type="evidence" value="ECO:0007669"/>
    <property type="project" value="InterPro"/>
</dbReference>
<keyword evidence="12" id="KW-0010">Activator</keyword>
<dbReference type="GO" id="GO:0005634">
    <property type="term" value="C:nucleus"/>
    <property type="evidence" value="ECO:0007669"/>
    <property type="project" value="TreeGrafter"/>
</dbReference>
<dbReference type="CDD" id="cd00202">
    <property type="entry name" value="ZnF_GATA"/>
    <property type="match status" value="1"/>
</dbReference>